<dbReference type="CDD" id="cd09917">
    <property type="entry name" value="F-box_SF"/>
    <property type="match status" value="1"/>
</dbReference>
<gene>
    <name evidence="2" type="ORF">PHLCEN_2v6790</name>
</gene>
<dbReference type="AlphaFoldDB" id="A0A2R6NYD3"/>
<evidence type="ECO:0000259" key="1">
    <source>
        <dbReference type="PROSITE" id="PS50181"/>
    </source>
</evidence>
<organism evidence="2 3">
    <name type="scientific">Hermanssonia centrifuga</name>
    <dbReference type="NCBI Taxonomy" id="98765"/>
    <lineage>
        <taxon>Eukaryota</taxon>
        <taxon>Fungi</taxon>
        <taxon>Dikarya</taxon>
        <taxon>Basidiomycota</taxon>
        <taxon>Agaricomycotina</taxon>
        <taxon>Agaricomycetes</taxon>
        <taxon>Polyporales</taxon>
        <taxon>Meruliaceae</taxon>
        <taxon>Hermanssonia</taxon>
    </lineage>
</organism>
<comment type="caution">
    <text evidence="2">The sequence shown here is derived from an EMBL/GenBank/DDBJ whole genome shotgun (WGS) entry which is preliminary data.</text>
</comment>
<protein>
    <recommendedName>
        <fullName evidence="1">F-box domain-containing protein</fullName>
    </recommendedName>
</protein>
<sequence length="282" mass="31499">MGSLSVDCMVSLTHTSLATADDLPNELILSIFPLLPLQSLIAARCVNQRWRNLVPLADLLPTRRKYLDFYLSVVQSPAFQEARRAIHPHLKHFDREEYLRFLTKTSNAPEEFILWVREWPASAVCGWMWPGLEGQAYQESALHWMPGSWSIPISHNPPYMKFVTFSGGKTPYDGTTLHATTVLPAALADLGVRMDTSASGWDEGRKEEASIEITVLCLGGGRAYVLDGKRGGEALAGIVYQVSGSYTMHKNKIVAKSWLELLQKDLKAAEVWYLNLPSAHVM</sequence>
<dbReference type="Gene3D" id="1.20.1280.50">
    <property type="match status" value="1"/>
</dbReference>
<keyword evidence="3" id="KW-1185">Reference proteome</keyword>
<accession>A0A2R6NYD3</accession>
<reference evidence="2 3" key="1">
    <citation type="submission" date="2018-02" db="EMBL/GenBank/DDBJ databases">
        <title>Genome sequence of the basidiomycete white-rot fungus Phlebia centrifuga.</title>
        <authorList>
            <person name="Granchi Z."/>
            <person name="Peng M."/>
            <person name="de Vries R.P."/>
            <person name="Hilden K."/>
            <person name="Makela M.R."/>
            <person name="Grigoriev I."/>
            <person name="Riley R."/>
        </authorList>
    </citation>
    <scope>NUCLEOTIDE SEQUENCE [LARGE SCALE GENOMIC DNA]</scope>
    <source>
        <strain evidence="2 3">FBCC195</strain>
    </source>
</reference>
<feature type="domain" description="F-box" evidence="1">
    <location>
        <begin position="17"/>
        <end position="54"/>
    </location>
</feature>
<dbReference type="InterPro" id="IPR036047">
    <property type="entry name" value="F-box-like_dom_sf"/>
</dbReference>
<dbReference type="PROSITE" id="PS50181">
    <property type="entry name" value="FBOX"/>
    <property type="match status" value="1"/>
</dbReference>
<evidence type="ECO:0000313" key="2">
    <source>
        <dbReference type="EMBL" id="PSR80208.1"/>
    </source>
</evidence>
<dbReference type="Pfam" id="PF12937">
    <property type="entry name" value="F-box-like"/>
    <property type="match status" value="1"/>
</dbReference>
<evidence type="ECO:0000313" key="3">
    <source>
        <dbReference type="Proteomes" id="UP000186601"/>
    </source>
</evidence>
<proteinExistence type="predicted"/>
<dbReference type="OrthoDB" id="2788844at2759"/>
<dbReference type="SUPFAM" id="SSF81383">
    <property type="entry name" value="F-box domain"/>
    <property type="match status" value="1"/>
</dbReference>
<dbReference type="InterPro" id="IPR001810">
    <property type="entry name" value="F-box_dom"/>
</dbReference>
<dbReference type="EMBL" id="MLYV02000662">
    <property type="protein sequence ID" value="PSR80208.1"/>
    <property type="molecule type" value="Genomic_DNA"/>
</dbReference>
<dbReference type="Proteomes" id="UP000186601">
    <property type="component" value="Unassembled WGS sequence"/>
</dbReference>
<name>A0A2R6NYD3_9APHY</name>